<evidence type="ECO:0000256" key="1">
    <source>
        <dbReference type="SAM" id="MobiDB-lite"/>
    </source>
</evidence>
<protein>
    <submittedName>
        <fullName evidence="2">Uncharacterized protein</fullName>
    </submittedName>
</protein>
<name>A0A0W0E7Q0_CANGB</name>
<gene>
    <name evidence="2" type="ORF">AO440_003033</name>
</gene>
<dbReference type="VEuPathDB" id="FungiDB:GVI51_J06105"/>
<dbReference type="EMBL" id="LLZZ01000043">
    <property type="protein sequence ID" value="KTB11159.1"/>
    <property type="molecule type" value="Genomic_DNA"/>
</dbReference>
<organism evidence="2 3">
    <name type="scientific">Candida glabrata</name>
    <name type="common">Yeast</name>
    <name type="synonym">Torulopsis glabrata</name>
    <dbReference type="NCBI Taxonomy" id="5478"/>
    <lineage>
        <taxon>Eukaryota</taxon>
        <taxon>Fungi</taxon>
        <taxon>Dikarya</taxon>
        <taxon>Ascomycota</taxon>
        <taxon>Saccharomycotina</taxon>
        <taxon>Saccharomycetes</taxon>
        <taxon>Saccharomycetales</taxon>
        <taxon>Saccharomycetaceae</taxon>
        <taxon>Nakaseomyces</taxon>
    </lineage>
</organism>
<comment type="caution">
    <text evidence="2">The sequence shown here is derived from an EMBL/GenBank/DDBJ whole genome shotgun (WGS) entry which is preliminary data.</text>
</comment>
<dbReference type="AlphaFoldDB" id="A0A0W0E7Q0"/>
<evidence type="ECO:0000313" key="3">
    <source>
        <dbReference type="Proteomes" id="UP000054886"/>
    </source>
</evidence>
<feature type="region of interest" description="Disordered" evidence="1">
    <location>
        <begin position="699"/>
        <end position="725"/>
    </location>
</feature>
<reference evidence="2 3" key="1">
    <citation type="submission" date="2015-10" db="EMBL/GenBank/DDBJ databases">
        <title>Draft genomes sequences of Candida glabrata isolates 1A, 1B, 2A, 2B, 3A and 3B.</title>
        <authorList>
            <person name="Haavelsrud O.E."/>
            <person name="Gaustad P."/>
        </authorList>
    </citation>
    <scope>NUCLEOTIDE SEQUENCE [LARGE SCALE GENOMIC DNA]</scope>
    <source>
        <strain evidence="2">910700640</strain>
    </source>
</reference>
<sequence length="725" mass="83203">MSRTITLAVSTPSNKKGNTSTYCILDNKDGKFTRIRRSSNFGDESVDSSVLAFCYLVPKDRSLYGNQKPSQRAEKTNNPVEGDCTSNINTEVEENETNFPNFDLKDDSDYMLICRSNGIIEVVKDYRQKIYQNSSLCPQFLWKCFPDDIDPTGDFDFSIANLSYFKGLLYCCTTSGKVYIFILNLPEDYIQVENLISNSDSNKIKDMKNDGNGGTTAARNISPDEDEFFKLTQYRYCGKTDDICYFLIPIDEDTRNSILGQQKYTASYSGAIMYKSSGYNRLDQGIANFQINPLDRLSFIVSAQRSPLMIRKVVMTRIFVIFLRTYLKKKLECQPNQYLQSSSLIFNLDNDIANMPQIDHRLWNSIIQLSGTAPLQSIIVWKQKFGGRKDEIDKLLHNIADNQNVELAENLSISTRPLSRGNLMVNRSQDSLFRRINYMSRQLTEKKVDTLLKSLKKNTFPIDFCAVQLRQESQQHIFNGSYTFNDEPPSDVEDDVIVSFLTDKYRNLDIYSIEKFLKFHVFRPRLMNEPLVEINVYPNHQYSEFSNTKDSRERFDEILSQVCSFKKLFVLTEKIILIIGSGGVLLLDRSLLKYMNHLSDNPIESICIIKIDLGLLNDAILLVDCFETCKDCSGVLLNFQLITTNLSGEINSYNCMMRPHSRIGSYECTDSIQLTKVGKFVDKLIFITDFKEQVSSRKRSQSDIEMGQSRKKQRSLSDNFVISSI</sequence>
<dbReference type="Proteomes" id="UP000054886">
    <property type="component" value="Unassembled WGS sequence"/>
</dbReference>
<dbReference type="VEuPathDB" id="FungiDB:B1J91_J06270g"/>
<evidence type="ECO:0000313" key="2">
    <source>
        <dbReference type="EMBL" id="KTB11159.1"/>
    </source>
</evidence>
<dbReference type="VEuPathDB" id="FungiDB:CAGL0J06270g"/>
<feature type="compositionally biased region" description="Polar residues" evidence="1">
    <location>
        <begin position="716"/>
        <end position="725"/>
    </location>
</feature>
<proteinExistence type="predicted"/>
<dbReference type="VEuPathDB" id="FungiDB:GWK60_J06083"/>
<accession>A0A0W0E7Q0</accession>